<dbReference type="Pfam" id="PF13472">
    <property type="entry name" value="Lipase_GDSL_2"/>
    <property type="match status" value="1"/>
</dbReference>
<name>A0A2T1DUC0_9CYAN</name>
<evidence type="ECO:0000259" key="1">
    <source>
        <dbReference type="Pfam" id="PF13472"/>
    </source>
</evidence>
<comment type="caution">
    <text evidence="2">The sequence shown here is derived from an EMBL/GenBank/DDBJ whole genome shotgun (WGS) entry which is preliminary data.</text>
</comment>
<proteinExistence type="predicted"/>
<evidence type="ECO:0000313" key="2">
    <source>
        <dbReference type="EMBL" id="PSB24085.1"/>
    </source>
</evidence>
<dbReference type="Gene3D" id="3.40.50.1110">
    <property type="entry name" value="SGNH hydrolase"/>
    <property type="match status" value="1"/>
</dbReference>
<keyword evidence="2" id="KW-0378">Hydrolase</keyword>
<keyword evidence="3" id="KW-1185">Reference proteome</keyword>
<reference evidence="3" key="1">
    <citation type="submission" date="2018-02" db="EMBL/GenBank/DDBJ databases">
        <authorList>
            <person name="Moore K."/>
            <person name="Momper L."/>
        </authorList>
    </citation>
    <scope>NUCLEOTIDE SEQUENCE [LARGE SCALE GENOMIC DNA]</scope>
    <source>
        <strain evidence="3">ULC18</strain>
    </source>
</reference>
<feature type="domain" description="SGNH hydrolase-type esterase" evidence="1">
    <location>
        <begin position="82"/>
        <end position="235"/>
    </location>
</feature>
<dbReference type="InterPro" id="IPR036514">
    <property type="entry name" value="SGNH_hydro_sf"/>
</dbReference>
<accession>A0A2T1DUC0</accession>
<dbReference type="PROSITE" id="PS51257">
    <property type="entry name" value="PROKAR_LIPOPROTEIN"/>
    <property type="match status" value="1"/>
</dbReference>
<sequence>MMKHPLLLLSLILNLLLLSCLGYITYKMGYLGRFLIAATGDQFATPTDTLSAQPMWQETVRFQQMIADHHHFKACLFGDSISAQIENTLGNDTYNFAIPGMSTLSLLEQLDALKAVQPTCDLAILAIGTNDAAYRTNEAQFERNLKQIIAILRSSMGTQQIVLLPVFYSTVAASHDPSIAGTLERVEAINARLEQVASKEHLPLQKDATQALFAGQALRADLTVDGVHLNLLGRQIYRTALLRLVHTHEPLHE</sequence>
<dbReference type="OrthoDB" id="528350at2"/>
<dbReference type="InterPro" id="IPR013830">
    <property type="entry name" value="SGNH_hydro"/>
</dbReference>
<dbReference type="Proteomes" id="UP000239576">
    <property type="component" value="Unassembled WGS sequence"/>
</dbReference>
<dbReference type="AlphaFoldDB" id="A0A2T1DUC0"/>
<dbReference type="SUPFAM" id="SSF52266">
    <property type="entry name" value="SGNH hydrolase"/>
    <property type="match status" value="1"/>
</dbReference>
<protein>
    <submittedName>
        <fullName evidence="2">SGNH/GDSL hydrolase family protein</fullName>
    </submittedName>
</protein>
<reference evidence="2 3" key="2">
    <citation type="submission" date="2018-03" db="EMBL/GenBank/DDBJ databases">
        <title>The ancient ancestry and fast evolution of plastids.</title>
        <authorList>
            <person name="Moore K.R."/>
            <person name="Magnabosco C."/>
            <person name="Momper L."/>
            <person name="Gold D.A."/>
            <person name="Bosak T."/>
            <person name="Fournier G.P."/>
        </authorList>
    </citation>
    <scope>NUCLEOTIDE SEQUENCE [LARGE SCALE GENOMIC DNA]</scope>
    <source>
        <strain evidence="2 3">ULC18</strain>
    </source>
</reference>
<evidence type="ECO:0000313" key="3">
    <source>
        <dbReference type="Proteomes" id="UP000239576"/>
    </source>
</evidence>
<dbReference type="EMBL" id="PVWK01000154">
    <property type="protein sequence ID" value="PSB24085.1"/>
    <property type="molecule type" value="Genomic_DNA"/>
</dbReference>
<organism evidence="2 3">
    <name type="scientific">Stenomitos frigidus ULC18</name>
    <dbReference type="NCBI Taxonomy" id="2107698"/>
    <lineage>
        <taxon>Bacteria</taxon>
        <taxon>Bacillati</taxon>
        <taxon>Cyanobacteriota</taxon>
        <taxon>Cyanophyceae</taxon>
        <taxon>Leptolyngbyales</taxon>
        <taxon>Leptolyngbyaceae</taxon>
        <taxon>Stenomitos</taxon>
    </lineage>
</organism>
<dbReference type="GO" id="GO:0016787">
    <property type="term" value="F:hydrolase activity"/>
    <property type="evidence" value="ECO:0007669"/>
    <property type="project" value="UniProtKB-KW"/>
</dbReference>
<gene>
    <name evidence="2" type="ORF">C7B82_28510</name>
</gene>